<dbReference type="GeneID" id="64981697"/>
<dbReference type="NCBIfam" id="TIGR00694">
    <property type="entry name" value="thiM"/>
    <property type="match status" value="1"/>
</dbReference>
<evidence type="ECO:0000256" key="1">
    <source>
        <dbReference type="ARBA" id="ARBA00001771"/>
    </source>
</evidence>
<comment type="function">
    <text evidence="11">Catalyzes the phosphorylation of the hydroxyl group of 4-methyl-5-beta-hydroxyethylthiazole (THZ).</text>
</comment>
<dbReference type="PIRSF" id="PIRSF000513">
    <property type="entry name" value="Thz_kinase"/>
    <property type="match status" value="1"/>
</dbReference>
<dbReference type="Proteomes" id="UP000242470">
    <property type="component" value="Unassembled WGS sequence"/>
</dbReference>
<keyword evidence="5 11" id="KW-0479">Metal-binding</keyword>
<dbReference type="GO" id="GO:0009228">
    <property type="term" value="P:thiamine biosynthetic process"/>
    <property type="evidence" value="ECO:0007669"/>
    <property type="project" value="UniProtKB-KW"/>
</dbReference>
<gene>
    <name evidence="11 12" type="primary">thiM</name>
    <name evidence="13" type="ORF">CD158_01295</name>
    <name evidence="12" type="ORF">QYH67_11555</name>
</gene>
<dbReference type="Proteomes" id="UP001171687">
    <property type="component" value="Unassembled WGS sequence"/>
</dbReference>
<keyword evidence="9 11" id="KW-0460">Magnesium</keyword>
<dbReference type="Gene3D" id="3.40.1190.20">
    <property type="match status" value="1"/>
</dbReference>
<dbReference type="GO" id="GO:0004417">
    <property type="term" value="F:hydroxyethylthiazole kinase activity"/>
    <property type="evidence" value="ECO:0007669"/>
    <property type="project" value="UniProtKB-UniRule"/>
</dbReference>
<evidence type="ECO:0000256" key="7">
    <source>
        <dbReference type="ARBA" id="ARBA00022777"/>
    </source>
</evidence>
<proteinExistence type="inferred from homology"/>
<dbReference type="AlphaFoldDB" id="A0AAP8PQR6"/>
<accession>A0AAP8PQR6</accession>
<evidence type="ECO:0000256" key="11">
    <source>
        <dbReference type="HAMAP-Rule" id="MF_00228"/>
    </source>
</evidence>
<reference evidence="12" key="2">
    <citation type="submission" date="2023-07" db="EMBL/GenBank/DDBJ databases">
        <title>Evaluation of the beneficial properties of pineapple isolates.</title>
        <authorList>
            <person name="Adefiranye O."/>
        </authorList>
    </citation>
    <scope>NUCLEOTIDE SEQUENCE</scope>
    <source>
        <strain evidence="12">PAPLE_T1</strain>
    </source>
</reference>
<comment type="catalytic activity">
    <reaction evidence="1 11">
        <text>5-(2-hydroxyethyl)-4-methylthiazole + ATP = 4-methyl-5-(2-phosphooxyethyl)-thiazole + ADP + H(+)</text>
        <dbReference type="Rhea" id="RHEA:24212"/>
        <dbReference type="ChEBI" id="CHEBI:15378"/>
        <dbReference type="ChEBI" id="CHEBI:17957"/>
        <dbReference type="ChEBI" id="CHEBI:30616"/>
        <dbReference type="ChEBI" id="CHEBI:58296"/>
        <dbReference type="ChEBI" id="CHEBI:456216"/>
        <dbReference type="EC" id="2.7.1.50"/>
    </reaction>
</comment>
<dbReference type="RefSeq" id="WP_059107936.1">
    <property type="nucleotide sequence ID" value="NZ_AP024589.1"/>
</dbReference>
<dbReference type="NCBIfam" id="NF006830">
    <property type="entry name" value="PRK09355.1"/>
    <property type="match status" value="1"/>
</dbReference>
<dbReference type="GO" id="GO:0000287">
    <property type="term" value="F:magnesium ion binding"/>
    <property type="evidence" value="ECO:0007669"/>
    <property type="project" value="UniProtKB-UniRule"/>
</dbReference>
<dbReference type="Pfam" id="PF02110">
    <property type="entry name" value="HK"/>
    <property type="match status" value="1"/>
</dbReference>
<evidence type="ECO:0000256" key="3">
    <source>
        <dbReference type="ARBA" id="ARBA00004868"/>
    </source>
</evidence>
<evidence type="ECO:0000256" key="5">
    <source>
        <dbReference type="ARBA" id="ARBA00022723"/>
    </source>
</evidence>
<comment type="cofactor">
    <cofactor evidence="2 11">
        <name>Mg(2+)</name>
        <dbReference type="ChEBI" id="CHEBI:18420"/>
    </cofactor>
</comment>
<evidence type="ECO:0000256" key="8">
    <source>
        <dbReference type="ARBA" id="ARBA00022840"/>
    </source>
</evidence>
<keyword evidence="6 11" id="KW-0547">Nucleotide-binding</keyword>
<evidence type="ECO:0000256" key="9">
    <source>
        <dbReference type="ARBA" id="ARBA00022842"/>
    </source>
</evidence>
<comment type="pathway">
    <text evidence="3 11">Cofactor biosynthesis; thiamine diphosphate biosynthesis; 4-methyl-5-(2-phosphoethyl)-thiazole from 5-(2-hydroxyethyl)-4-methylthiazole: step 1/1.</text>
</comment>
<name>A0AAP8PQR6_9STAP</name>
<evidence type="ECO:0000313" key="13">
    <source>
        <dbReference type="EMBL" id="PNZ69250.1"/>
    </source>
</evidence>
<dbReference type="HAMAP" id="MF_00228">
    <property type="entry name" value="Thz_kinase"/>
    <property type="match status" value="1"/>
</dbReference>
<feature type="binding site" evidence="11">
    <location>
        <position position="187"/>
    </location>
    <ligand>
        <name>substrate</name>
    </ligand>
</feature>
<keyword evidence="8 11" id="KW-0067">ATP-binding</keyword>
<sequence>MSNLEILRENNPLVVCYTNDVVKNFSANGLLSLGASPAMSEAPEEAADFFGVAGGLVINIGTITEGRAKDMLSIARTANQKGTPIVFDPVAVGASQYRKAFSAQFLDEIDVAVIKGNASEIQTLIDSETTMKGTESADDLDVVEIARKAHETFNTAIVVTGKDDVVAHQGQVIKLSNGSPMLAKITGAGCLLGAVVAAFLQRETNPDAETLVEAVGVYNIAAEHAQQHTDDQGPGSFLTALMDALYHITSEDVAQQLKKEVI</sequence>
<dbReference type="CDD" id="cd01170">
    <property type="entry name" value="THZ_kinase"/>
    <property type="match status" value="1"/>
</dbReference>
<feature type="binding site" evidence="11">
    <location>
        <position position="160"/>
    </location>
    <ligand>
        <name>ATP</name>
        <dbReference type="ChEBI" id="CHEBI:30616"/>
    </ligand>
</feature>
<feature type="binding site" evidence="11">
    <location>
        <position position="115"/>
    </location>
    <ligand>
        <name>ATP</name>
        <dbReference type="ChEBI" id="CHEBI:30616"/>
    </ligand>
</feature>
<reference evidence="13 14" key="1">
    <citation type="submission" date="2017-08" db="EMBL/GenBank/DDBJ databases">
        <title>Draft genome sequences of 64 type strains of genus Staph aureus.</title>
        <authorList>
            <person name="Cole K."/>
            <person name="Golubchik T."/>
            <person name="Russell J."/>
            <person name="Foster D."/>
            <person name="Llewelyn M."/>
            <person name="Wilson D."/>
            <person name="Crook D."/>
            <person name="Paul J."/>
        </authorList>
    </citation>
    <scope>NUCLEOTIDE SEQUENCE [LARGE SCALE GENOMIC DNA]</scope>
    <source>
        <strain evidence="13 14">NCTC 12101</strain>
    </source>
</reference>
<dbReference type="GO" id="GO:0009229">
    <property type="term" value="P:thiamine diphosphate biosynthetic process"/>
    <property type="evidence" value="ECO:0007669"/>
    <property type="project" value="UniProtKB-UniRule"/>
</dbReference>
<organism evidence="13 14">
    <name type="scientific">Staphylococcus auricularis</name>
    <dbReference type="NCBI Taxonomy" id="29379"/>
    <lineage>
        <taxon>Bacteria</taxon>
        <taxon>Bacillati</taxon>
        <taxon>Bacillota</taxon>
        <taxon>Bacilli</taxon>
        <taxon>Bacillales</taxon>
        <taxon>Staphylococcaceae</taxon>
        <taxon>Staphylococcus</taxon>
    </lineage>
</organism>
<dbReference type="EC" id="2.7.1.50" evidence="11"/>
<dbReference type="GO" id="GO:0005524">
    <property type="term" value="F:ATP binding"/>
    <property type="evidence" value="ECO:0007669"/>
    <property type="project" value="UniProtKB-UniRule"/>
</dbReference>
<evidence type="ECO:0000256" key="6">
    <source>
        <dbReference type="ARBA" id="ARBA00022741"/>
    </source>
</evidence>
<evidence type="ECO:0000313" key="14">
    <source>
        <dbReference type="Proteomes" id="UP000242470"/>
    </source>
</evidence>
<dbReference type="InterPro" id="IPR000417">
    <property type="entry name" value="Hyethyz_kinase"/>
</dbReference>
<comment type="similarity">
    <text evidence="11">Belongs to the Thz kinase family.</text>
</comment>
<dbReference type="EMBL" id="JAUHQC010000016">
    <property type="protein sequence ID" value="MDN4534186.1"/>
    <property type="molecule type" value="Genomic_DNA"/>
</dbReference>
<keyword evidence="7 11" id="KW-0418">Kinase</keyword>
<evidence type="ECO:0000256" key="4">
    <source>
        <dbReference type="ARBA" id="ARBA00022679"/>
    </source>
</evidence>
<dbReference type="SUPFAM" id="SSF53613">
    <property type="entry name" value="Ribokinase-like"/>
    <property type="match status" value="1"/>
</dbReference>
<comment type="caution">
    <text evidence="13">The sequence shown here is derived from an EMBL/GenBank/DDBJ whole genome shotgun (WGS) entry which is preliminary data.</text>
</comment>
<dbReference type="PRINTS" id="PR01099">
    <property type="entry name" value="HYETHTZKNASE"/>
</dbReference>
<feature type="binding site" evidence="11">
    <location>
        <position position="39"/>
    </location>
    <ligand>
        <name>substrate</name>
    </ligand>
</feature>
<evidence type="ECO:0000256" key="2">
    <source>
        <dbReference type="ARBA" id="ARBA00001946"/>
    </source>
</evidence>
<keyword evidence="4 11" id="KW-0808">Transferase</keyword>
<keyword evidence="10 11" id="KW-0784">Thiamine biosynthesis</keyword>
<dbReference type="InterPro" id="IPR029056">
    <property type="entry name" value="Ribokinase-like"/>
</dbReference>
<evidence type="ECO:0000256" key="10">
    <source>
        <dbReference type="ARBA" id="ARBA00022977"/>
    </source>
</evidence>
<evidence type="ECO:0000313" key="12">
    <source>
        <dbReference type="EMBL" id="MDN4534186.1"/>
    </source>
</evidence>
<dbReference type="EMBL" id="PPQW01000005">
    <property type="protein sequence ID" value="PNZ69250.1"/>
    <property type="molecule type" value="Genomic_DNA"/>
</dbReference>
<protein>
    <recommendedName>
        <fullName evidence="11">Hydroxyethylthiazole kinase</fullName>
        <ecNumber evidence="11">2.7.1.50</ecNumber>
    </recommendedName>
    <alternativeName>
        <fullName evidence="11">4-methyl-5-beta-hydroxyethylthiazole kinase</fullName>
        <shortName evidence="11">TH kinase</shortName>
        <shortName evidence="11">Thz kinase</shortName>
    </alternativeName>
</protein>